<dbReference type="EMBL" id="MF001358">
    <property type="protein sequence ID" value="ASZ76760.1"/>
    <property type="molecule type" value="Genomic_DNA"/>
</dbReference>
<protein>
    <submittedName>
        <fullName evidence="1">Uncharacterized protein</fullName>
    </submittedName>
</protein>
<name>A0A249XXP9_9CAUD</name>
<sequence length="70" mass="7954">MYIVEIIDPARAELAYSPKVFSTQTEAEEYLQEACGNTHELEGVIVSVLLEKNFSDNRMILVSADIFYHT</sequence>
<reference evidence="1 2" key="1">
    <citation type="submission" date="2017-04" db="EMBL/GenBank/DDBJ databases">
        <title>Complete Genome Sequence of Lytic Bacteriophage EF1 Infecting Enterococcus faecalis Isolates.</title>
        <authorList>
            <person name="Kim D."/>
            <person name="Kim Y.J."/>
            <person name="Han B.K."/>
            <person name="Kim H."/>
        </authorList>
    </citation>
    <scope>NUCLEOTIDE SEQUENCE [LARGE SCALE GENOMIC DNA]</scope>
</reference>
<accession>A0A249XXP9</accession>
<evidence type="ECO:0000313" key="1">
    <source>
        <dbReference type="EMBL" id="ASZ76760.1"/>
    </source>
</evidence>
<dbReference type="Proteomes" id="UP000260005">
    <property type="component" value="Segment"/>
</dbReference>
<proteinExistence type="predicted"/>
<evidence type="ECO:0000313" key="2">
    <source>
        <dbReference type="Proteomes" id="UP000260005"/>
    </source>
</evidence>
<keyword evidence="2" id="KW-1185">Reference proteome</keyword>
<organism evidence="1 2">
    <name type="scientific">Enterococcus phage EF1</name>
    <dbReference type="NCBI Taxonomy" id="2025813"/>
    <lineage>
        <taxon>Viruses</taxon>
        <taxon>Duplodnaviria</taxon>
        <taxon>Heunggongvirae</taxon>
        <taxon>Uroviricota</taxon>
        <taxon>Caudoviricetes</taxon>
    </lineage>
</organism>